<reference evidence="2 3" key="1">
    <citation type="submission" date="2017-12" db="EMBL/GenBank/DDBJ databases">
        <title>Taxonomic description and draft genome of Pradoshia cofamensis Gen. nov., sp. nov., a thermotolerant bacillale isolated from anterior gut of earthworm Eisenia fetida.</title>
        <authorList>
            <person name="Saha T."/>
            <person name="Chakraborty R."/>
        </authorList>
    </citation>
    <scope>NUCLEOTIDE SEQUENCE [LARGE SCALE GENOMIC DNA]</scope>
    <source>
        <strain evidence="2 3">EAG3</strain>
    </source>
</reference>
<dbReference type="SUPFAM" id="SSF46785">
    <property type="entry name" value="Winged helix' DNA-binding domain"/>
    <property type="match status" value="1"/>
</dbReference>
<evidence type="ECO:0000313" key="2">
    <source>
        <dbReference type="EMBL" id="PQD96522.1"/>
    </source>
</evidence>
<accession>A0A2S7N357</accession>
<dbReference type="InterPro" id="IPR036390">
    <property type="entry name" value="WH_DNA-bd_sf"/>
</dbReference>
<dbReference type="OrthoDB" id="2729610at2"/>
<gene>
    <name evidence="2" type="ORF">CYL18_01080</name>
</gene>
<dbReference type="InterPro" id="IPR036388">
    <property type="entry name" value="WH-like_DNA-bd_sf"/>
</dbReference>
<sequence>MEETLKVANILSDPTRYYIYQYITRRHKDVSVVEVAEVFDIHPNVARLHLSKLEEGHMLVSATRKTGKGGRPSRLYRLSDEVIELSFPNRDYQTLARMAIETMLSMGDAGSEALFKTGEKYGRDLAYEYAKQIDEEPKNLSFDHKLAILKEVSEKAGFSPEFVIPAHQANVQFKVFNCPFKEIASEHQEAVCGAHHAFIRGMFNALFESIELHAEDNIISGCPACVYRVQMAH</sequence>
<organism evidence="2 3">
    <name type="scientific">Pradoshia eiseniae</name>
    <dbReference type="NCBI Taxonomy" id="2064768"/>
    <lineage>
        <taxon>Bacteria</taxon>
        <taxon>Bacillati</taxon>
        <taxon>Bacillota</taxon>
        <taxon>Bacilli</taxon>
        <taxon>Bacillales</taxon>
        <taxon>Bacillaceae</taxon>
        <taxon>Pradoshia</taxon>
    </lineage>
</organism>
<dbReference type="GO" id="GO:0003677">
    <property type="term" value="F:DNA binding"/>
    <property type="evidence" value="ECO:0007669"/>
    <property type="project" value="UniProtKB-KW"/>
</dbReference>
<keyword evidence="1" id="KW-0238">DNA-binding</keyword>
<dbReference type="RefSeq" id="WP_104847618.1">
    <property type="nucleotide sequence ID" value="NZ_PKOZ01000001.1"/>
</dbReference>
<dbReference type="AlphaFoldDB" id="A0A2S7N357"/>
<name>A0A2S7N357_9BACI</name>
<protein>
    <submittedName>
        <fullName evidence="2">Transcriptional regulator</fullName>
    </submittedName>
</protein>
<dbReference type="Gene3D" id="3.30.1380.20">
    <property type="entry name" value="Trafficking protein particle complex subunit 3"/>
    <property type="match status" value="1"/>
</dbReference>
<dbReference type="Gene3D" id="1.10.10.10">
    <property type="entry name" value="Winged helix-like DNA-binding domain superfamily/Winged helix DNA-binding domain"/>
    <property type="match status" value="1"/>
</dbReference>
<evidence type="ECO:0000313" key="3">
    <source>
        <dbReference type="Proteomes" id="UP000239663"/>
    </source>
</evidence>
<dbReference type="InterPro" id="IPR011991">
    <property type="entry name" value="ArsR-like_HTH"/>
</dbReference>
<dbReference type="Proteomes" id="UP000239663">
    <property type="component" value="Unassembled WGS sequence"/>
</dbReference>
<keyword evidence="3" id="KW-1185">Reference proteome</keyword>
<comment type="caution">
    <text evidence="2">The sequence shown here is derived from an EMBL/GenBank/DDBJ whole genome shotgun (WGS) entry which is preliminary data.</text>
</comment>
<evidence type="ECO:0000256" key="1">
    <source>
        <dbReference type="ARBA" id="ARBA00023125"/>
    </source>
</evidence>
<dbReference type="Pfam" id="PF12840">
    <property type="entry name" value="HTH_20"/>
    <property type="match status" value="1"/>
</dbReference>
<dbReference type="EMBL" id="PKOZ01000001">
    <property type="protein sequence ID" value="PQD96522.1"/>
    <property type="molecule type" value="Genomic_DNA"/>
</dbReference>
<dbReference type="CDD" id="cd00090">
    <property type="entry name" value="HTH_ARSR"/>
    <property type="match status" value="1"/>
</dbReference>
<proteinExistence type="predicted"/>